<dbReference type="InterPro" id="IPR006400">
    <property type="entry name" value="Hopene-cyclase"/>
</dbReference>
<dbReference type="PANTHER" id="PTHR11764:SF82">
    <property type="entry name" value="TERPENE CYCLASE_MUTASE FAMILY MEMBER"/>
    <property type="match status" value="1"/>
</dbReference>
<protein>
    <recommendedName>
        <fullName evidence="3">Terpene cyclase/mutase family member</fullName>
        <ecNumber evidence="3">5.4.99.-</ecNumber>
    </recommendedName>
</protein>
<dbReference type="NCBIfam" id="TIGR01787">
    <property type="entry name" value="squalene_cyclas"/>
    <property type="match status" value="1"/>
</dbReference>
<dbReference type="InterPro" id="IPR032696">
    <property type="entry name" value="SQ_cyclase_C"/>
</dbReference>
<name>A0AAN8EK15_9EURO</name>
<feature type="compositionally biased region" description="Polar residues" evidence="4">
    <location>
        <begin position="11"/>
        <end position="25"/>
    </location>
</feature>
<dbReference type="Pfam" id="PF13243">
    <property type="entry name" value="SQHop_cyclase_C"/>
    <property type="match status" value="1"/>
</dbReference>
<dbReference type="SUPFAM" id="SSF48239">
    <property type="entry name" value="Terpenoid cyclases/Protein prenyltransferases"/>
    <property type="match status" value="2"/>
</dbReference>
<feature type="region of interest" description="Disordered" evidence="4">
    <location>
        <begin position="607"/>
        <end position="626"/>
    </location>
</feature>
<keyword evidence="1" id="KW-0677">Repeat</keyword>
<dbReference type="InterPro" id="IPR008930">
    <property type="entry name" value="Terpenoid_cyclase/PrenylTrfase"/>
</dbReference>
<reference evidence="7 8" key="1">
    <citation type="submission" date="2022-12" db="EMBL/GenBank/DDBJ databases">
        <title>Genomic features and morphological characterization of a novel Knufia sp. strain isolated from spacecraft assembly facility.</title>
        <authorList>
            <person name="Teixeira M."/>
            <person name="Chander A.M."/>
            <person name="Stajich J.E."/>
            <person name="Venkateswaran K."/>
        </authorList>
    </citation>
    <scope>NUCLEOTIDE SEQUENCE [LARGE SCALE GENOMIC DNA]</scope>
    <source>
        <strain evidence="7 8">FJI-L2-BK-P2</strain>
    </source>
</reference>
<evidence type="ECO:0000313" key="8">
    <source>
        <dbReference type="Proteomes" id="UP001316803"/>
    </source>
</evidence>
<keyword evidence="2 3" id="KW-0413">Isomerase</keyword>
<evidence type="ECO:0000313" key="7">
    <source>
        <dbReference type="EMBL" id="KAK5948751.1"/>
    </source>
</evidence>
<evidence type="ECO:0000256" key="3">
    <source>
        <dbReference type="RuleBase" id="RU362003"/>
    </source>
</evidence>
<evidence type="ECO:0000259" key="5">
    <source>
        <dbReference type="Pfam" id="PF13243"/>
    </source>
</evidence>
<dbReference type="AlphaFoldDB" id="A0AAN8EK15"/>
<dbReference type="InterPro" id="IPR018333">
    <property type="entry name" value="Squalene_cyclase"/>
</dbReference>
<dbReference type="InterPro" id="IPR032697">
    <property type="entry name" value="SQ_cyclase_N"/>
</dbReference>
<comment type="similarity">
    <text evidence="3">Belongs to the terpene cyclase/mutase family.</text>
</comment>
<evidence type="ECO:0000256" key="4">
    <source>
        <dbReference type="SAM" id="MobiDB-lite"/>
    </source>
</evidence>
<feature type="region of interest" description="Disordered" evidence="4">
    <location>
        <begin position="1"/>
        <end position="25"/>
    </location>
</feature>
<dbReference type="NCBIfam" id="TIGR01507">
    <property type="entry name" value="hopene_cyclase"/>
    <property type="match status" value="1"/>
</dbReference>
<evidence type="ECO:0000259" key="6">
    <source>
        <dbReference type="Pfam" id="PF13249"/>
    </source>
</evidence>
<keyword evidence="8" id="KW-1185">Reference proteome</keyword>
<proteinExistence type="inferred from homology"/>
<dbReference type="Proteomes" id="UP001316803">
    <property type="component" value="Unassembled WGS sequence"/>
</dbReference>
<dbReference type="Gene3D" id="1.50.10.20">
    <property type="match status" value="2"/>
</dbReference>
<dbReference type="GO" id="GO:0016104">
    <property type="term" value="P:triterpenoid biosynthetic process"/>
    <property type="evidence" value="ECO:0007669"/>
    <property type="project" value="InterPro"/>
</dbReference>
<dbReference type="GO" id="GO:0016866">
    <property type="term" value="F:intramolecular transferase activity"/>
    <property type="evidence" value="ECO:0007669"/>
    <property type="project" value="InterPro"/>
</dbReference>
<feature type="domain" description="Squalene cyclase N-terminal" evidence="6">
    <location>
        <begin position="37"/>
        <end position="336"/>
    </location>
</feature>
<dbReference type="GO" id="GO:0005811">
    <property type="term" value="C:lipid droplet"/>
    <property type="evidence" value="ECO:0007669"/>
    <property type="project" value="InterPro"/>
</dbReference>
<evidence type="ECO:0000256" key="2">
    <source>
        <dbReference type="ARBA" id="ARBA00023235"/>
    </source>
</evidence>
<comment type="caution">
    <text evidence="7">The sequence shown here is derived from an EMBL/GenBank/DDBJ whole genome shotgun (WGS) entry which is preliminary data.</text>
</comment>
<gene>
    <name evidence="7" type="ORF">OHC33_010174</name>
</gene>
<dbReference type="EMBL" id="JAKLMC020000043">
    <property type="protein sequence ID" value="KAK5948751.1"/>
    <property type="molecule type" value="Genomic_DNA"/>
</dbReference>
<feature type="compositionally biased region" description="Basic and acidic residues" evidence="4">
    <location>
        <begin position="614"/>
        <end position="626"/>
    </location>
</feature>
<accession>A0AAN8EK15</accession>
<feature type="domain" description="Squalene cyclase C-terminal" evidence="5">
    <location>
        <begin position="346"/>
        <end position="671"/>
    </location>
</feature>
<dbReference type="Pfam" id="PF13249">
    <property type="entry name" value="SQHop_cyclase_N"/>
    <property type="match status" value="1"/>
</dbReference>
<organism evidence="7 8">
    <name type="scientific">Knufia fluminis</name>
    <dbReference type="NCBI Taxonomy" id="191047"/>
    <lineage>
        <taxon>Eukaryota</taxon>
        <taxon>Fungi</taxon>
        <taxon>Dikarya</taxon>
        <taxon>Ascomycota</taxon>
        <taxon>Pezizomycotina</taxon>
        <taxon>Eurotiomycetes</taxon>
        <taxon>Chaetothyriomycetidae</taxon>
        <taxon>Chaetothyriales</taxon>
        <taxon>Trichomeriaceae</taxon>
        <taxon>Knufia</taxon>
    </lineage>
</organism>
<dbReference type="PANTHER" id="PTHR11764">
    <property type="entry name" value="TERPENE CYCLASE/MUTASE FAMILY MEMBER"/>
    <property type="match status" value="1"/>
</dbReference>
<dbReference type="EC" id="5.4.99.-" evidence="3"/>
<evidence type="ECO:0000256" key="1">
    <source>
        <dbReference type="ARBA" id="ARBA00022737"/>
    </source>
</evidence>
<sequence>MASNADMVLSKNEQNAPATRSGANTVQHLHQQAREAIAAARTYAYRNVKPDGHWCGEIFVDVTMTCEYIFLMTWFKLDISADQEALIHHIRKEQRPDGSWALAPDAPSHVSSPTEAYLALKILGVDCGSPTMEAARKSILSQGGISSVRNITKIWLALFGILSWSDYPQMPAELIFIPANMPFSIYSLAAWARSFIVPLLILAHHKPVFELSGGLSGDSYLDELWCDPENKRITCGQNYWELAVNRDWVSFAMKFADNVLYLQSAIGLFPISWFRKAAIRKCMEFVLTRTEASGDYAPGYPPAMVALIAMHVEGITLDDPRMVRGLEALERHVVRKGREMYLQTTVSPVWDTILMCIGLLDSCSYFEDTAAELQASSHIQKALEWLQRMQNTACNGDWRIYRPLISPGAWSIQYHDFWNSDVDDTAAAVIVFLKHDATMIQSNCVVSAVEWLIGMQSSNGGYAAFEVDNNHFYLNKVPFCDVENLLCDPPSPDVTGRVLEAFGLFLAASSALDGKSSAAHPGLSKRVLRIRGACARAIDYLISEQEVNGSWYGRWGSCYVFGTSTVLCGLRYFLESGTHKDLGGRVHHGLDFLSSWQNVDGGWGESSRSYSWKPSEHENGTKDIPLHESTPSQTAWALMGLLAYQSTQDVNIQRRIRHLLETQTSRGRFAQSGKPGAVAESLDGLEIIAEGRTWPESNHTGTSLPNWMMMKYEYYPHYWPMMALGRFVAKVSAEASPPAYFSNKEA</sequence>